<dbReference type="Pfam" id="PF00801">
    <property type="entry name" value="PKD"/>
    <property type="match status" value="3"/>
</dbReference>
<evidence type="ECO:0000259" key="21">
    <source>
        <dbReference type="PROSITE" id="PS51212"/>
    </source>
</evidence>
<dbReference type="GO" id="GO:0005262">
    <property type="term" value="F:calcium channel activity"/>
    <property type="evidence" value="ECO:0007669"/>
    <property type="project" value="TreeGrafter"/>
</dbReference>
<dbReference type="SMART" id="SM00303">
    <property type="entry name" value="GPS"/>
    <property type="match status" value="1"/>
</dbReference>
<evidence type="ECO:0000256" key="17">
    <source>
        <dbReference type="SAM" id="Phobius"/>
    </source>
</evidence>
<dbReference type="Pfam" id="PF02010">
    <property type="entry name" value="REJ"/>
    <property type="match status" value="1"/>
</dbReference>
<dbReference type="InterPro" id="IPR022409">
    <property type="entry name" value="PKD/Chitinase_dom"/>
</dbReference>
<evidence type="ECO:0000256" key="9">
    <source>
        <dbReference type="ARBA" id="ARBA00023069"/>
    </source>
</evidence>
<feature type="transmembrane region" description="Helical" evidence="17">
    <location>
        <begin position="3620"/>
        <end position="3644"/>
    </location>
</feature>
<keyword evidence="12" id="KW-0325">Glycoprotein</keyword>
<keyword evidence="6" id="KW-0732">Signal</keyword>
<dbReference type="CDD" id="cd00146">
    <property type="entry name" value="PKD"/>
    <property type="match status" value="2"/>
</dbReference>
<keyword evidence="9" id="KW-0969">Cilium</keyword>
<dbReference type="OMA" id="MEYFEML"/>
<dbReference type="SUPFAM" id="SSF49723">
    <property type="entry name" value="Lipase/lipooxygenase domain (PLAT/LH2 domain)"/>
    <property type="match status" value="1"/>
</dbReference>
<dbReference type="InterPro" id="IPR000434">
    <property type="entry name" value="PC1"/>
</dbReference>
<feature type="transmembrane region" description="Helical" evidence="17">
    <location>
        <begin position="3473"/>
        <end position="3495"/>
    </location>
</feature>
<feature type="domain" description="PLAT" evidence="19">
    <location>
        <begin position="3272"/>
        <end position="3389"/>
    </location>
</feature>
<dbReference type="PANTHER" id="PTHR10877:SF194">
    <property type="entry name" value="LOCATION OF VULVA DEFECTIVE 1"/>
    <property type="match status" value="1"/>
</dbReference>
<dbReference type="InterPro" id="IPR000203">
    <property type="entry name" value="GPS"/>
</dbReference>
<keyword evidence="10 17" id="KW-0472">Membrane</keyword>
<evidence type="ECO:0000256" key="6">
    <source>
        <dbReference type="ARBA" id="ARBA00022729"/>
    </source>
</evidence>
<dbReference type="InterPro" id="IPR002889">
    <property type="entry name" value="WSC_carb-bd"/>
</dbReference>
<dbReference type="OrthoDB" id="444119at2759"/>
<dbReference type="PROSITE" id="PS51212">
    <property type="entry name" value="WSC"/>
    <property type="match status" value="1"/>
</dbReference>
<dbReference type="Pfam" id="PF20519">
    <property type="entry name" value="Polycystin_dom"/>
    <property type="match status" value="1"/>
</dbReference>
<sequence length="4343" mass="489101">MAVASIKDRIISDSSNRHYIFDTTELSCYGKIKGWVFYSTLDQPFKPGVWRKTAGNYYKLVGENTVSASTSGYTAVEVPASDRIAFQPGDMLGFRHAYPALHYDLSLESVTLRYRGMSDYSTDYTVGSTYSVSSTTTRAYSLKAYFEDEDFTVDCDNEVHGPEPKSRSSNDGGNYIMIMHSQPFTCYGQIKGWTFYAASDGGFKAGVYRPTNEAETTFRLTGETDVPSGYTNNQANTHLIEDEAEWLYFEPGDVLGWRWNSGGSRIRHDTATDEFMDMRYTSHSDDAYNSYKVGDEFTVGSSLERAYSLQAVISPLGYKGCFFENYADREFTVPVGQFGLAEMTPEICISRCAKKSYTYAALQEGNLCFCSQSYGQSEIGNSTSCGDYPCPGKPLYNCGGVLANKVYATPLVLVGFTLDELPDLEVCYQPVDMVGNITRGTGVTYDFYYGDGFSDLALSDAEIIHHYNKPGTYSITATATDLWLNKENQTISATVETNMTDVLVDCPLAVEYDHRFGCDFYIYQGTNLSATVDFQDGRIVSFVTEDAETLFYGQIVDQDASISNQPVSRVYLMINSVIQHEGRIVAWEMNAIQTGTITLQVYRPRCTNNEVYCHRTASCHRPSINCQEQASLWSKTCGDTGRFSFTRRDCVKNSDGLFEGRHVFSALPLDYDFLSEFTYSISETGRNFLTLSRSEHVDVKPGDVIGWYNSNSGKLAYQSADAAIDGPELLPSTSNYGSRLSSGYIAYSSGASAHSYKHALKAHVVRPSHLHVFHNYTWPENRRNVSVNASNNLASGIWDMQQEIKVMEKVSLLSFEAPLLAVVTEAQILTINSHLGTEVTYHWFFGNGDEHVTQAMYTNYTWQDDGVYNVTLRAYNDISQDIYEHYVVLQHRIQGFDWKDSIPVSSWTDYPITPKIFGMETVINFGMDLGTNVTYEIDIGDGIVPTFLLRHDEVLNVGMLLYEPPPPTTTVEPMYQLNCTFVLDNVTVAATFPPTSPPTTPPMLTENATISNMTIGNATFSNGTFGNETIGNGTSFYEVFETTTPSGPPGQWVCVNVTINGNNAGGGPTMEPARNLSDRFAVEHNGVLGSVFTVYEKIGYYPVTINASNRVSWAIIDSTAVVQIEITNFHIVDPPPMKFGDTEIVGVGYDTGSNLSFTGSFASNELDLTNHSLYYMDDRNGEGYIVIGPDKYDDKGFYALELTTWNLVSGPITDSVQVQVEYAIKEFQMEVSEMYIVPYTSISIRFDMKIGSDLTIVMDTDDGWSRTFIDEEMRRSDGDHYIQWHEFGVARDYNITIHATSAVSDELIWIEIKVQNPVVDLAMTVYTPGVIPYMEIGTIKYEYAFNGDQSMPPTDATVEYYLAKGIEPVEDFPIAETNPVVHNLSLALHGPYSTFVNISNLVSWMNFTKEIEMERPILGLIVTCKNLHIRVLYKAVLTATIDWGSRVKWRWYFQDADEPVELGIRDSRTRRHKYRDEGTYYVSVVAYNLLGEVEYTLPDPVKVQYPVEGMEWIGRRLSRLYVANIYVGVPFHLLLVKDIHFPTEASYEIDFGDGQTIAARDLNMDRADSSKDTETQYHVLSETHYYDTWGHYNVTIRIWNLVSDVTLLFDIWIYETITQLQKEVNYNELIMDGSYSPGNDTLDQEGFDVGKNYFKLEEAIVVKATMASGTGLTYTWDFGDLYFEPPPTTPAPTFGPTTMAPTTQPPTTQPITTLPPNCTYEIEEWAVSMADELLLEDEVKIEAMNASLIPNCSYQEVVANTSVVLNGTWMNSTDENGTDIYCIMVNTTGANDTSMGGNDTMWNSTDTMFNTTSIYCVKNITNTTDPGPIYELVCDVSPIYLPTQKELCEIYDNFVGIVLYNRTFERIDNITNATHFERMRGENDTSLQNVRLTDLVDELKDYFCLNMDILFDIGEYLLQNNFTTTPSLCPLPEPTQLPTTEAVTTPTPPTETPTTLAPYVVQTTEPRAIWWYTKKGIYTITLNVSNPVHWVVVEKTIVVQRGIFDMVLTDHGPRARNTTIEFELDTGNAGTDVCYHVDFRDKQSDINNIAMWGHRKTCEERYPDEFQDPFLRFTEVSNAYLAGLLLAGRSPNITLTNVFQSVNAFRIVVHAHNKVSEQTVYLRTAVTKGPCYYPEVNVRDNNGCDQYYPFCDSDGNREYFASKDMFVFSYVKINCTSTPYTMYTWRAFEIADTTGVETEIFDLGETEMAGFTRRELAVKRFVLPYGLYRFELNVSMWGERGVESVDSATIRVVPTPLVSRISGGSERIIRWNDQAPVDGYTDTLDPDVDPSDRSGIRYVWLCRRQHETYQEWNADYTVMIKEGGVNASYIHEKGDLGGCFGRYGYDTSGYGGMLNVTSGEFVMDTYYMHEQMVYELKLIVFKDTRQSEYTQVLYVATGNPPRMEISCKTNCKSKLNPTSRFALESRNLDYRRGMILYYRWEIYEAISDGTATTLEVVDREQWLSYSGTGDDMANLAMDAGFFTDESTYRIRIYCDRSPDFSNFGMASLDLITNERPIVGNCSMVPENGTALDTEFNIFCNDWSDPDLPLNFRYAQRLLPTDSWTWMYSGEKPYMDQPSIFPQGYESEDYYVYILVRVDDYIGSYSDLELRVQVVAPSLSGDDMTEKLKNLTSGEGSVMSEMISSGDAGGAANIVAACAGMLNIEASNAAATQATTAATHAASTVENLRRKKRQAGQDGELTEDELLAARLEAERIAAELAEAKRLEREQMRESMVGALSLSSPNTVGSMKQLTSAFVQASGSTQEISSTTAQNSMNTGLKFMSLLQEKSGEAGADEVEESGKGILSMTGNAVSGIQNKANQARAAAATVAASRAAMMVTGAPSVDYDYAGSSSSVDIEALEAQTASEVAAMNDLSKELSDNTNSMIGNLMDTVNGGMVTGQAPITMPSAGLNLTVDKSFTSGLDNRQYGTSGGSSFKLPSVTSMFGSGNATTLFVDAQVVIEKENSKTWSNSSSDIAGQTAKLSFRNETGGAMEIKELPEPIEVWVERTEDQMDMSTIQTIYDVTTPMTEAAVVHTIMNSPHTSMHLTVNVMPHNFTNVDNVTMQLFIRVGQAPTIDLYDFNCTLPKRYDGYEYVNVSLDELPDPNTCFFSNTLLDSYGNGSTVPIYVIIKHTGGSNASYPEYLETGQYNNFWQIHYALRPWSAKCSYYEEETEEWLSDGCEVGPLTTLYKTQCFTTHLTAFGGGFQVPINGIDLSDSAFGKLDENPLVFMFMTSCLCVYMIVILWTYKADQRDKVKAGATPLPDNDPRDHFMYEITVFTGMRANSNTTAKVSLIITGDAEESRPRLLDDPERKVFQVAGIDTFVVAAPRSLGNLQHIRVWHDNTGKSASWYLSRMSIKDLQTDKMYYFMLDRWLAVEEDDGQIERVVPIAGKSELTSFGFLFYSKTRRNLSDGHLWFSVFARPARSSFTRMMRCTCCLSLLFSTMMSNIFFYNVDVTGGNSGGSFVLGPISVSVGEICVGVISSLMVMPANLIIVQMFRLSKPIPDKINWFSWFRKKKENPQDGDKSTEEVERDKAERMDEKATSELEKQLEFLNTGDDDKRLLKSARRRSVRFADESAGIQEVKEDGEQDGGSNNTDSEGMKLVAGVKTKKKKPKFMLPWGCQFIGWVVAVGTVGVSFWLTIEVAGQFGPEKAAEWLSSIACSLVQDILFSQPIKVLCLATFYALVIKRPDKEDDQPSTPHLKSDEEYMHERLTEEELKDPEKLAQLERQKQACPVKPPDTDELDEARETRFKEIKMNQILKEIALYMFYLYILLLIGYGNKDPNSHNVYTSVKNTFIDAHYNGITPLSSVKNRPLFWKHIKEVFVPSLYAGNHYNDELDDDSFQQKYVADRAHILLGTARLRQVRVYSNSCKIEEVMRTTINHCYDEYSAADDVEISYNEGWQPVNETTPPDYESSPFLGVWKYRGWLELDSYPAFADQNSYYGGGFTVNFGVDILADMEMIDYLEQNSWIDQQTRAVFLEYVLYNPVSNTHVLSLNVVEFPSIGGAFPYIKFQTMTLDHYYGPFAYFVLGAEIIFALLLLFYVVREARKIKKEKKAYFKSVWNVYEVINHGLSIGAIVAYMYRLFQANELTAEILAAPTEFHNFQYLAYWDDIYLTMVTLCLFLAVIKFTRLLRFNVKMLMLTETVSRFAYELSLFMIMFMVVYMGYASFCFLVFFQVRDYRNFLTTLESLFGTLLGKFSFEELVSADPLMGPMFFFTYVMVVMWTLTNMLLAIICEAFSQVKQEAAQRKNELEIVDFMVGRFKLWSGFSEKRIKNDGKVHTYIEGIDPKQAECDDLKFKLDDMIGKLNDFIKATKKEDREVLGTETEEEDKPRVIFLG</sequence>
<keyword evidence="11" id="KW-1015">Disulfide bond</keyword>
<comment type="similarity">
    <text evidence="3">Belongs to the polycystin family.</text>
</comment>
<evidence type="ECO:0000256" key="13">
    <source>
        <dbReference type="ARBA" id="ARBA00023273"/>
    </source>
</evidence>
<dbReference type="EnsemblMetazoa" id="XM_038211065.1">
    <property type="protein sequence ID" value="XP_038066993.1"/>
    <property type="gene ID" value="LOC119737008"/>
</dbReference>
<feature type="domain" description="WSC" evidence="21">
    <location>
        <begin position="315"/>
        <end position="410"/>
    </location>
</feature>
<feature type="transmembrane region" description="Helical" evidence="17">
    <location>
        <begin position="4068"/>
        <end position="4086"/>
    </location>
</feature>
<keyword evidence="13" id="KW-0966">Cell projection</keyword>
<evidence type="ECO:0000256" key="12">
    <source>
        <dbReference type="ARBA" id="ARBA00023180"/>
    </source>
</evidence>
<dbReference type="InterPro" id="IPR035986">
    <property type="entry name" value="PKD_dom_sf"/>
</dbReference>
<dbReference type="FunFam" id="2.60.60.20:FF:000008">
    <property type="entry name" value="Polycystic kidney disease 1-like 2, isoform CRA_a"/>
    <property type="match status" value="1"/>
</dbReference>
<comment type="caution">
    <text evidence="14">Lacks conserved residue(s) required for the propagation of feature annotation.</text>
</comment>
<dbReference type="GO" id="GO:0005929">
    <property type="term" value="C:cilium"/>
    <property type="evidence" value="ECO:0007669"/>
    <property type="project" value="UniProtKB-SubCell"/>
</dbReference>
<dbReference type="SMART" id="SM00089">
    <property type="entry name" value="PKD"/>
    <property type="match status" value="4"/>
</dbReference>
<evidence type="ECO:0000313" key="22">
    <source>
        <dbReference type="EnsemblMetazoa" id="XP_038066993.1"/>
    </source>
</evidence>
<feature type="transmembrane region" description="Helical" evidence="17">
    <location>
        <begin position="4117"/>
        <end position="4137"/>
    </location>
</feature>
<evidence type="ECO:0000313" key="23">
    <source>
        <dbReference type="Proteomes" id="UP000887568"/>
    </source>
</evidence>
<keyword evidence="15" id="KW-0175">Coiled coil</keyword>
<dbReference type="SMART" id="SM00308">
    <property type="entry name" value="LH2"/>
    <property type="match status" value="1"/>
</dbReference>
<feature type="transmembrane region" description="Helical" evidence="17">
    <location>
        <begin position="4220"/>
        <end position="4244"/>
    </location>
</feature>
<evidence type="ECO:0000259" key="20">
    <source>
        <dbReference type="PROSITE" id="PS51111"/>
    </source>
</evidence>
<feature type="transmembrane region" description="Helical" evidence="17">
    <location>
        <begin position="3670"/>
        <end position="3688"/>
    </location>
</feature>
<dbReference type="Pfam" id="PF01822">
    <property type="entry name" value="WSC"/>
    <property type="match status" value="1"/>
</dbReference>
<keyword evidence="5 17" id="KW-0812">Transmembrane</keyword>
<dbReference type="InterPro" id="IPR002859">
    <property type="entry name" value="PKD/REJ-like"/>
</dbReference>
<comment type="subcellular location">
    <subcellularLocation>
        <location evidence="2">Cell membrane</location>
        <topology evidence="2">Multi-pass membrane protein</topology>
    </subcellularLocation>
    <subcellularLocation>
        <location evidence="1">Cell projection</location>
        <location evidence="1">Cilium</location>
    </subcellularLocation>
</comment>
<dbReference type="FunFam" id="1.10.287.70:FF:000086">
    <property type="entry name" value="Polycystic kidney disease 2"/>
    <property type="match status" value="1"/>
</dbReference>
<feature type="coiled-coil region" evidence="15">
    <location>
        <begin position="2705"/>
        <end position="2732"/>
    </location>
</feature>
<dbReference type="Pfam" id="PF08016">
    <property type="entry name" value="PKD_channel"/>
    <property type="match status" value="1"/>
</dbReference>
<feature type="region of interest" description="Disordered" evidence="16">
    <location>
        <begin position="3520"/>
        <end position="3545"/>
    </location>
</feature>
<dbReference type="GO" id="GO:0030246">
    <property type="term" value="F:carbohydrate binding"/>
    <property type="evidence" value="ECO:0007669"/>
    <property type="project" value="UniProtKB-KW"/>
</dbReference>
<dbReference type="InterPro" id="IPR042060">
    <property type="entry name" value="PLAT_polycystin1"/>
</dbReference>
<keyword evidence="8 17" id="KW-1133">Transmembrane helix</keyword>
<dbReference type="SUPFAM" id="SSF49299">
    <property type="entry name" value="PKD domain"/>
    <property type="match status" value="5"/>
</dbReference>
<evidence type="ECO:0000256" key="16">
    <source>
        <dbReference type="SAM" id="MobiDB-lite"/>
    </source>
</evidence>
<evidence type="ECO:0000256" key="15">
    <source>
        <dbReference type="SAM" id="Coils"/>
    </source>
</evidence>
<dbReference type="PRINTS" id="PR00500">
    <property type="entry name" value="POLYCYSTIN1"/>
</dbReference>
<name>A0A914ATJ4_PATMI</name>
<dbReference type="PROSITE" id="PS50093">
    <property type="entry name" value="PKD"/>
    <property type="match status" value="3"/>
</dbReference>
<evidence type="ECO:0000256" key="8">
    <source>
        <dbReference type="ARBA" id="ARBA00022989"/>
    </source>
</evidence>
<reference evidence="22" key="1">
    <citation type="submission" date="2022-11" db="UniProtKB">
        <authorList>
            <consortium name="EnsemblMetazoa"/>
        </authorList>
    </citation>
    <scope>IDENTIFICATION</scope>
</reference>
<dbReference type="GO" id="GO:0050982">
    <property type="term" value="P:detection of mechanical stimulus"/>
    <property type="evidence" value="ECO:0007669"/>
    <property type="project" value="TreeGrafter"/>
</dbReference>
<feature type="transmembrane region" description="Helical" evidence="17">
    <location>
        <begin position="4157"/>
        <end position="4180"/>
    </location>
</feature>
<evidence type="ECO:0000256" key="11">
    <source>
        <dbReference type="ARBA" id="ARBA00023157"/>
    </source>
</evidence>
<evidence type="ECO:0000256" key="10">
    <source>
        <dbReference type="ARBA" id="ARBA00023136"/>
    </source>
</evidence>
<feature type="domain" description="REJ" evidence="20">
    <location>
        <begin position="2220"/>
        <end position="2970"/>
    </location>
</feature>
<dbReference type="SMART" id="SM00321">
    <property type="entry name" value="WSC"/>
    <property type="match status" value="1"/>
</dbReference>
<dbReference type="GO" id="GO:0005886">
    <property type="term" value="C:plasma membrane"/>
    <property type="evidence" value="ECO:0007669"/>
    <property type="project" value="UniProtKB-SubCell"/>
</dbReference>
<evidence type="ECO:0000256" key="1">
    <source>
        <dbReference type="ARBA" id="ARBA00004138"/>
    </source>
</evidence>
<dbReference type="InterPro" id="IPR014010">
    <property type="entry name" value="REJ_dom"/>
</dbReference>
<proteinExistence type="inferred from homology"/>
<feature type="transmembrane region" description="Helical" evidence="17">
    <location>
        <begin position="3228"/>
        <end position="3248"/>
    </location>
</feature>
<evidence type="ECO:0000259" key="19">
    <source>
        <dbReference type="PROSITE" id="PS50095"/>
    </source>
</evidence>
<dbReference type="PROSITE" id="PS51111">
    <property type="entry name" value="REJ"/>
    <property type="match status" value="1"/>
</dbReference>
<organism evidence="22 23">
    <name type="scientific">Patiria miniata</name>
    <name type="common">Bat star</name>
    <name type="synonym">Asterina miniata</name>
    <dbReference type="NCBI Taxonomy" id="46514"/>
    <lineage>
        <taxon>Eukaryota</taxon>
        <taxon>Metazoa</taxon>
        <taxon>Echinodermata</taxon>
        <taxon>Eleutherozoa</taxon>
        <taxon>Asterozoa</taxon>
        <taxon>Asteroidea</taxon>
        <taxon>Valvatacea</taxon>
        <taxon>Valvatida</taxon>
        <taxon>Asterinidae</taxon>
        <taxon>Patiria</taxon>
    </lineage>
</organism>
<evidence type="ECO:0000259" key="18">
    <source>
        <dbReference type="PROSITE" id="PS50093"/>
    </source>
</evidence>
<keyword evidence="4" id="KW-1003">Cell membrane</keyword>
<dbReference type="InterPro" id="IPR046791">
    <property type="entry name" value="Polycystin_dom"/>
</dbReference>
<dbReference type="InterPro" id="IPR001024">
    <property type="entry name" value="PLAT/LH2_dom"/>
</dbReference>
<dbReference type="GeneID" id="119737008"/>
<dbReference type="Gene3D" id="2.60.40.10">
    <property type="entry name" value="Immunoglobulins"/>
    <property type="match status" value="1"/>
</dbReference>
<keyword evidence="23" id="KW-1185">Reference proteome</keyword>
<dbReference type="PANTHER" id="PTHR10877">
    <property type="entry name" value="POLYCYSTIN FAMILY MEMBER"/>
    <property type="match status" value="1"/>
</dbReference>
<accession>A0A914ATJ4</accession>
<evidence type="ECO:0000256" key="7">
    <source>
        <dbReference type="ARBA" id="ARBA00022734"/>
    </source>
</evidence>
<feature type="region of interest" description="Disordered" evidence="16">
    <location>
        <begin position="3694"/>
        <end position="3717"/>
    </location>
</feature>
<evidence type="ECO:0000256" key="2">
    <source>
        <dbReference type="ARBA" id="ARBA00004651"/>
    </source>
</evidence>
<evidence type="ECO:0000256" key="14">
    <source>
        <dbReference type="PROSITE-ProRule" id="PRU00152"/>
    </source>
</evidence>
<dbReference type="PROSITE" id="PS50095">
    <property type="entry name" value="PLAT"/>
    <property type="match status" value="1"/>
</dbReference>
<feature type="domain" description="PKD" evidence="18">
    <location>
        <begin position="440"/>
        <end position="481"/>
    </location>
</feature>
<dbReference type="Gene3D" id="2.60.60.20">
    <property type="entry name" value="PLAT/LH2 domain"/>
    <property type="match status" value="1"/>
</dbReference>
<dbReference type="InterPro" id="IPR036392">
    <property type="entry name" value="PLAT/LH2_dom_sf"/>
</dbReference>
<dbReference type="RefSeq" id="XP_038066993.1">
    <property type="nucleotide sequence ID" value="XM_038211065.1"/>
</dbReference>
<dbReference type="Pfam" id="PF01477">
    <property type="entry name" value="PLAT"/>
    <property type="match status" value="1"/>
</dbReference>
<evidence type="ECO:0000256" key="4">
    <source>
        <dbReference type="ARBA" id="ARBA00022475"/>
    </source>
</evidence>
<dbReference type="InterPro" id="IPR013122">
    <property type="entry name" value="PKD1_2_channel"/>
</dbReference>
<protein>
    <submittedName>
        <fullName evidence="22">Uncharacterized protein</fullName>
    </submittedName>
</protein>
<keyword evidence="7" id="KW-0430">Lectin</keyword>
<dbReference type="CDD" id="cd01752">
    <property type="entry name" value="PLAT_polycystin"/>
    <property type="match status" value="1"/>
</dbReference>
<dbReference type="Proteomes" id="UP000887568">
    <property type="component" value="Unplaced"/>
</dbReference>
<evidence type="ECO:0000256" key="5">
    <source>
        <dbReference type="ARBA" id="ARBA00022692"/>
    </source>
</evidence>
<dbReference type="InterPro" id="IPR013783">
    <property type="entry name" value="Ig-like_fold"/>
</dbReference>
<feature type="compositionally biased region" description="Basic and acidic residues" evidence="16">
    <location>
        <begin position="3704"/>
        <end position="3717"/>
    </location>
</feature>
<evidence type="ECO:0000256" key="3">
    <source>
        <dbReference type="ARBA" id="ARBA00007200"/>
    </source>
</evidence>
<feature type="domain" description="PKD" evidence="18">
    <location>
        <begin position="1444"/>
        <end position="1491"/>
    </location>
</feature>
<dbReference type="InterPro" id="IPR000601">
    <property type="entry name" value="PKD_dom"/>
</dbReference>
<feature type="transmembrane region" description="Helical" evidence="17">
    <location>
        <begin position="3762"/>
        <end position="3781"/>
    </location>
</feature>
<feature type="transmembrane region" description="Helical" evidence="17">
    <location>
        <begin position="3432"/>
        <end position="3453"/>
    </location>
</feature>
<feature type="domain" description="PKD" evidence="18">
    <location>
        <begin position="836"/>
        <end position="879"/>
    </location>
</feature>
<dbReference type="InterPro" id="IPR051223">
    <property type="entry name" value="Polycystin"/>
</dbReference>
<feature type="transmembrane region" description="Helical" evidence="17">
    <location>
        <begin position="4028"/>
        <end position="4048"/>
    </location>
</feature>